<name>A0A6J7WQI7_9CAUD</name>
<dbReference type="EMBL" id="LR798278">
    <property type="protein sequence ID" value="CAB5220030.1"/>
    <property type="molecule type" value="Genomic_DNA"/>
</dbReference>
<proteinExistence type="predicted"/>
<organism evidence="1">
    <name type="scientific">uncultured Caudovirales phage</name>
    <dbReference type="NCBI Taxonomy" id="2100421"/>
    <lineage>
        <taxon>Viruses</taxon>
        <taxon>Duplodnaviria</taxon>
        <taxon>Heunggongvirae</taxon>
        <taxon>Uroviricota</taxon>
        <taxon>Caudoviricetes</taxon>
        <taxon>Peduoviridae</taxon>
        <taxon>Maltschvirus</taxon>
        <taxon>Maltschvirus maltsch</taxon>
    </lineage>
</organism>
<reference evidence="1" key="1">
    <citation type="submission" date="2020-05" db="EMBL/GenBank/DDBJ databases">
        <authorList>
            <person name="Chiriac C."/>
            <person name="Salcher M."/>
            <person name="Ghai R."/>
            <person name="Kavagutti S V."/>
        </authorList>
    </citation>
    <scope>NUCLEOTIDE SEQUENCE</scope>
</reference>
<accession>A0A6J7WQI7</accession>
<sequence length="152" mass="17133">MKNWYTHWDVLLASPTEPLPAAKRRYQLTRMWGGLRNIETAPMPSVDDWSTVSDAINLMETLVEMDLMQDPEDLVGDAIAAMAKAGNRSIDGRPIRLDGGDIKIVRGLLEDYSHALETIPARVMVQAHRITEKRIQEILAKKKIAKDVVINE</sequence>
<gene>
    <name evidence="1" type="ORF">UFOVP239_34</name>
</gene>
<protein>
    <submittedName>
        <fullName evidence="1">Uncharacterized protein</fullName>
    </submittedName>
</protein>
<evidence type="ECO:0000313" key="1">
    <source>
        <dbReference type="EMBL" id="CAB5220030.1"/>
    </source>
</evidence>